<proteinExistence type="predicted"/>
<sequence length="146" mass="16265">MASAALAPAFQRLTGIRALADSTRFKVWFLHQFGVLQDGKKPYPGAKLAEKGAKMGIISNLSRRSSVTMENLESLGFDPSCFLGAIASGESTHHYLQNRSTLQTSFKLPHALQTQVSRRRLQMKKKPYKDGELVVIWETVKIKSTN</sequence>
<dbReference type="Proteomes" id="UP000008021">
    <property type="component" value="Chromosome 8"/>
</dbReference>
<dbReference type="InterPro" id="IPR023214">
    <property type="entry name" value="HAD_sf"/>
</dbReference>
<dbReference type="InterPro" id="IPR006357">
    <property type="entry name" value="HAD-SF_hydro_IIA"/>
</dbReference>
<evidence type="ECO:0000313" key="2">
    <source>
        <dbReference type="Proteomes" id="UP000008021"/>
    </source>
</evidence>
<reference evidence="1" key="2">
    <citation type="submission" date="2018-05" db="EMBL/GenBank/DDBJ databases">
        <title>OmerRS3 (Oryza meridionalis Reference Sequence Version 3).</title>
        <authorList>
            <person name="Zhang J."/>
            <person name="Kudrna D."/>
            <person name="Lee S."/>
            <person name="Talag J."/>
            <person name="Welchert J."/>
            <person name="Wing R.A."/>
        </authorList>
    </citation>
    <scope>NUCLEOTIDE SEQUENCE [LARGE SCALE GENOMIC DNA]</scope>
    <source>
        <strain evidence="1">cv. OR44</strain>
    </source>
</reference>
<reference evidence="1" key="1">
    <citation type="submission" date="2015-04" db="UniProtKB">
        <authorList>
            <consortium name="EnsemblPlants"/>
        </authorList>
    </citation>
    <scope>IDENTIFICATION</scope>
</reference>
<organism evidence="1">
    <name type="scientific">Oryza meridionalis</name>
    <dbReference type="NCBI Taxonomy" id="40149"/>
    <lineage>
        <taxon>Eukaryota</taxon>
        <taxon>Viridiplantae</taxon>
        <taxon>Streptophyta</taxon>
        <taxon>Embryophyta</taxon>
        <taxon>Tracheophyta</taxon>
        <taxon>Spermatophyta</taxon>
        <taxon>Magnoliopsida</taxon>
        <taxon>Liliopsida</taxon>
        <taxon>Poales</taxon>
        <taxon>Poaceae</taxon>
        <taxon>BOP clade</taxon>
        <taxon>Oryzoideae</taxon>
        <taxon>Oryzeae</taxon>
        <taxon>Oryzinae</taxon>
        <taxon>Oryza</taxon>
    </lineage>
</organism>
<dbReference type="Gramene" id="OMERI08G17200.7">
    <property type="protein sequence ID" value="OMERI08G17200.7"/>
    <property type="gene ID" value="OMERI08G17200"/>
</dbReference>
<dbReference type="Gene3D" id="3.40.50.1000">
    <property type="entry name" value="HAD superfamily/HAD-like"/>
    <property type="match status" value="1"/>
</dbReference>
<dbReference type="EnsemblPlants" id="OMERI08G17200.7">
    <property type="protein sequence ID" value="OMERI08G17200.7"/>
    <property type="gene ID" value="OMERI08G17200"/>
</dbReference>
<evidence type="ECO:0000313" key="1">
    <source>
        <dbReference type="EnsemblPlants" id="OMERI08G17200.7"/>
    </source>
</evidence>
<name>A0A0E0ENJ3_9ORYZ</name>
<protein>
    <submittedName>
        <fullName evidence="1">Uncharacterized protein</fullName>
    </submittedName>
</protein>
<dbReference type="Pfam" id="PF13344">
    <property type="entry name" value="Hydrolase_6"/>
    <property type="match status" value="1"/>
</dbReference>
<dbReference type="AlphaFoldDB" id="A0A0E0ENJ3"/>
<keyword evidence="2" id="KW-1185">Reference proteome</keyword>
<accession>A0A0E0ENJ3</accession>